<protein>
    <submittedName>
        <fullName evidence="1">Uncharacterized protein</fullName>
    </submittedName>
</protein>
<keyword evidence="1" id="KW-0496">Mitochondrion</keyword>
<reference evidence="1" key="1">
    <citation type="journal article" date="2017" name="Cell">
        <title>Insights into land plant evolution garnered from the Marchantia polymorpha genome.</title>
        <authorList>
            <person name="Bowman J.L."/>
            <person name="Kohchi T."/>
            <person name="Yamato K.T."/>
            <person name="Jenkins J."/>
            <person name="Shu S."/>
            <person name="Ishizaki K."/>
            <person name="Yamaoka S."/>
            <person name="Nishihama R."/>
            <person name="Nakamura Y."/>
            <person name="Berger F."/>
            <person name="Adam C."/>
            <person name="Aki S.S."/>
            <person name="Althoff F."/>
            <person name="Araki T."/>
            <person name="Arteaga-Vazquez M.A."/>
            <person name="Balasubrmanian S."/>
            <person name="Barry K."/>
            <person name="Bauer D."/>
            <person name="Boehm C.R."/>
            <person name="Briginshaw L."/>
            <person name="Caballero-Perez J."/>
            <person name="Catarino B."/>
            <person name="Chen F."/>
            <person name="Chiyoda S."/>
            <person name="Chovatia M."/>
            <person name="Davies K.M."/>
            <person name="Delmans M."/>
            <person name="Demura T."/>
            <person name="Dierschke T."/>
            <person name="Dolan L."/>
            <person name="Dorantes-Acosta A.E."/>
            <person name="Eklund D.M."/>
            <person name="Florent S.N."/>
            <person name="Flores-Sandoval E."/>
            <person name="Fujiyama A."/>
            <person name="Fukuzawa H."/>
            <person name="Galik B."/>
            <person name="Grimanelli D."/>
            <person name="Grimwood J."/>
            <person name="Grossniklaus U."/>
            <person name="Hamada T."/>
            <person name="Haseloff J."/>
            <person name="Hetherington A.J."/>
            <person name="Higo A."/>
            <person name="Hirakawa Y."/>
            <person name="Hundley H.N."/>
            <person name="Ikeda Y."/>
            <person name="Inoue K."/>
            <person name="Inoue S.I."/>
            <person name="Ishida S."/>
            <person name="Jia Q."/>
            <person name="Kakita M."/>
            <person name="Kanazawa T."/>
            <person name="Kawai Y."/>
            <person name="Kawashima T."/>
            <person name="Kennedy M."/>
            <person name="Kinose K."/>
            <person name="Kinoshita T."/>
            <person name="Kohara Y."/>
            <person name="Koide E."/>
            <person name="Komatsu K."/>
            <person name="Kopischke S."/>
            <person name="Kubo M."/>
            <person name="Kyozuka J."/>
            <person name="Lagercrantz U."/>
            <person name="Lin S.S."/>
            <person name="Lindquist E."/>
            <person name="Lipzen A.M."/>
            <person name="Lu C.W."/>
            <person name="De Luna E."/>
            <person name="Martienssen R.A."/>
            <person name="Minamino N."/>
            <person name="Mizutani M."/>
            <person name="Mizutani M."/>
            <person name="Mochizuki N."/>
            <person name="Monte I."/>
            <person name="Mosher R."/>
            <person name="Nagasaki H."/>
            <person name="Nakagami H."/>
            <person name="Naramoto S."/>
            <person name="Nishitani K."/>
            <person name="Ohtani M."/>
            <person name="Okamoto T."/>
            <person name="Okumura M."/>
            <person name="Phillips J."/>
            <person name="Pollak B."/>
            <person name="Reinders A."/>
            <person name="Rovekamp M."/>
            <person name="Sano R."/>
            <person name="Sawa S."/>
            <person name="Schmid M.W."/>
            <person name="Shirakawa M."/>
            <person name="Solano R."/>
            <person name="Spunde A."/>
            <person name="Suetsugu N."/>
            <person name="Sugano S."/>
            <person name="Sugiyama A."/>
            <person name="Sun R."/>
            <person name="Suzuki Y."/>
            <person name="Takenaka M."/>
            <person name="Takezawa D."/>
            <person name="Tomogane H."/>
            <person name="Tsuzuki M."/>
            <person name="Ueda T."/>
            <person name="Umeda M."/>
            <person name="Ward J.M."/>
            <person name="Watanabe Y."/>
            <person name="Yazaki K."/>
            <person name="Yokoyama R."/>
            <person name="Yoshitake Y."/>
            <person name="Yotsui I."/>
            <person name="Zachgo S."/>
            <person name="Schmutz J."/>
        </authorList>
    </citation>
    <scope>NUCLEOTIDE SEQUENCE</scope>
    <source>
        <strain evidence="1">Kitashirakawa-2</strain>
    </source>
</reference>
<organism evidence="1">
    <name type="scientific">Marchantia polymorpha subsp. ruderalis</name>
    <dbReference type="NCBI Taxonomy" id="1480154"/>
    <lineage>
        <taxon>Eukaryota</taxon>
        <taxon>Viridiplantae</taxon>
        <taxon>Streptophyta</taxon>
        <taxon>Embryophyta</taxon>
        <taxon>Marchantiophyta</taxon>
        <taxon>Marchantiopsida</taxon>
        <taxon>Marchantiidae</taxon>
        <taxon>Marchantiales</taxon>
        <taxon>Marchantiaceae</taxon>
        <taxon>Marchantia</taxon>
    </lineage>
</organism>
<proteinExistence type="predicted"/>
<name>A0A2Z6DTB0_MARPO</name>
<evidence type="ECO:0000313" key="1">
    <source>
        <dbReference type="EMBL" id="BBD75139.1"/>
    </source>
</evidence>
<dbReference type="GeneID" id="36495505"/>
<sequence length="64" mass="7473">MKLLVYPLFTNVINNCGLRLKKSTNRKPKIHICFLFAEAVPITSNFDFQECLFFDSYLDLVRSV</sequence>
<dbReference type="EMBL" id="LC192147">
    <property type="protein sequence ID" value="BBD75139.1"/>
    <property type="molecule type" value="Genomic_DNA"/>
</dbReference>
<gene>
    <name evidence="1" type="primary">orf64</name>
    <name evidence="1" type="ORF">MpKit2_Mp001</name>
</gene>
<accession>A0A2Z6DTB0</accession>
<dbReference type="AlphaFoldDB" id="A0A2Z6DTB0"/>
<dbReference type="RefSeq" id="YP_009479677.1">
    <property type="nucleotide sequence ID" value="NC_037508.1"/>
</dbReference>
<geneLocation type="mitochondrion" evidence="1"/>